<dbReference type="Pfam" id="PF13410">
    <property type="entry name" value="GST_C_2"/>
    <property type="match status" value="1"/>
</dbReference>
<feature type="domain" description="GST C-terminal" evidence="3">
    <location>
        <begin position="84"/>
        <end position="233"/>
    </location>
</feature>
<dbReference type="RefSeq" id="WP_247287688.1">
    <property type="nucleotide sequence ID" value="NZ_JAKNRW010000002.1"/>
</dbReference>
<dbReference type="PANTHER" id="PTHR43968:SF6">
    <property type="entry name" value="GLUTATHIONE S-TRANSFERASE OMEGA"/>
    <property type="match status" value="1"/>
</dbReference>
<feature type="region of interest" description="Disordered" evidence="1">
    <location>
        <begin position="142"/>
        <end position="172"/>
    </location>
</feature>
<evidence type="ECO:0000256" key="1">
    <source>
        <dbReference type="SAM" id="MobiDB-lite"/>
    </source>
</evidence>
<dbReference type="PROSITE" id="PS50405">
    <property type="entry name" value="GST_CTER"/>
    <property type="match status" value="1"/>
</dbReference>
<dbReference type="Gene3D" id="3.40.30.10">
    <property type="entry name" value="Glutaredoxin"/>
    <property type="match status" value="1"/>
</dbReference>
<dbReference type="PROSITE" id="PS51354">
    <property type="entry name" value="GLUTAREDOXIN_2"/>
    <property type="match status" value="1"/>
</dbReference>
<dbReference type="SFLD" id="SFLDG00358">
    <property type="entry name" value="Main_(cytGST)"/>
    <property type="match status" value="1"/>
</dbReference>
<dbReference type="InterPro" id="IPR010987">
    <property type="entry name" value="Glutathione-S-Trfase_C-like"/>
</dbReference>
<dbReference type="PROSITE" id="PS50404">
    <property type="entry name" value="GST_NTER"/>
    <property type="match status" value="1"/>
</dbReference>
<gene>
    <name evidence="4" type="ORF">L9059_03540</name>
</gene>
<dbReference type="CDD" id="cd03196">
    <property type="entry name" value="GST_C_5"/>
    <property type="match status" value="1"/>
</dbReference>
<feature type="domain" description="GST N-terminal" evidence="2">
    <location>
        <begin position="1"/>
        <end position="78"/>
    </location>
</feature>
<dbReference type="SUPFAM" id="SSF52833">
    <property type="entry name" value="Thioredoxin-like"/>
    <property type="match status" value="1"/>
</dbReference>
<sequence length="233" mass="26223">MITLYSFRRCPYAMRARMALRYSALAVSIVEVSLKAKPPEMLALSPKGTVPVLSIDDAVIDESLAIMRWALAQNDPQDWLLKDDPAGQAQICTLIEENDQVFKVHLNQYKYAERYPEQPMEFYRAEGEVFLRKLEGLLEGRGLPTDCGSQPAGDGVSGKAASTDRPSRAGSFPQGRDYLLGDHCSLADVALMPFVRQFAHVDREWFAGTPYVRLQAWLQRFLESDLFTAVMKK</sequence>
<organism evidence="4 5">
    <name type="scientific">Pseudomonas violetae</name>
    <dbReference type="NCBI Taxonomy" id="2915813"/>
    <lineage>
        <taxon>Bacteria</taxon>
        <taxon>Pseudomonadati</taxon>
        <taxon>Pseudomonadota</taxon>
        <taxon>Gammaproteobacteria</taxon>
        <taxon>Pseudomonadales</taxon>
        <taxon>Pseudomonadaceae</taxon>
        <taxon>Pseudomonas</taxon>
    </lineage>
</organism>
<dbReference type="PANTHER" id="PTHR43968">
    <property type="match status" value="1"/>
</dbReference>
<evidence type="ECO:0000259" key="3">
    <source>
        <dbReference type="PROSITE" id="PS50405"/>
    </source>
</evidence>
<comment type="caution">
    <text evidence="4">The sequence shown here is derived from an EMBL/GenBank/DDBJ whole genome shotgun (WGS) entry which is preliminary data.</text>
</comment>
<reference evidence="4 5" key="1">
    <citation type="submission" date="2022-02" db="EMBL/GenBank/DDBJ databases">
        <title>Comparative genomics of the first Antarctic Pseudomonas spp. capable of biotransforming 2,4,6-Trinitrotoluene.</title>
        <authorList>
            <person name="Cabrera M.A."/>
            <person name="Marquez S.L."/>
            <person name="Perez-Donoso J.M."/>
        </authorList>
    </citation>
    <scope>NUCLEOTIDE SEQUENCE [LARGE SCALE GENOMIC DNA]</scope>
    <source>
        <strain evidence="4 5">TNT19</strain>
    </source>
</reference>
<accession>A0ABT0EU60</accession>
<dbReference type="SFLD" id="SFLDS00019">
    <property type="entry name" value="Glutathione_Transferase_(cytos"/>
    <property type="match status" value="1"/>
</dbReference>
<name>A0ABT0EU60_9PSED</name>
<evidence type="ECO:0000313" key="4">
    <source>
        <dbReference type="EMBL" id="MCK1789261.1"/>
    </source>
</evidence>
<dbReference type="InterPro" id="IPR050983">
    <property type="entry name" value="GST_Omega/HSP26"/>
</dbReference>
<dbReference type="SUPFAM" id="SSF47616">
    <property type="entry name" value="GST C-terminal domain-like"/>
    <property type="match status" value="1"/>
</dbReference>
<dbReference type="Pfam" id="PF13417">
    <property type="entry name" value="GST_N_3"/>
    <property type="match status" value="1"/>
</dbReference>
<dbReference type="InterPro" id="IPR040079">
    <property type="entry name" value="Glutathione_S-Trfase"/>
</dbReference>
<keyword evidence="5" id="KW-1185">Reference proteome</keyword>
<dbReference type="EMBL" id="JAKNRW010000002">
    <property type="protein sequence ID" value="MCK1789261.1"/>
    <property type="molecule type" value="Genomic_DNA"/>
</dbReference>
<dbReference type="Gene3D" id="1.20.1050.10">
    <property type="match status" value="1"/>
</dbReference>
<evidence type="ECO:0000259" key="2">
    <source>
        <dbReference type="PROSITE" id="PS50404"/>
    </source>
</evidence>
<proteinExistence type="predicted"/>
<dbReference type="InterPro" id="IPR004045">
    <property type="entry name" value="Glutathione_S-Trfase_N"/>
</dbReference>
<dbReference type="InterPro" id="IPR036282">
    <property type="entry name" value="Glutathione-S-Trfase_C_sf"/>
</dbReference>
<dbReference type="Proteomes" id="UP001299876">
    <property type="component" value="Unassembled WGS sequence"/>
</dbReference>
<dbReference type="InterPro" id="IPR036249">
    <property type="entry name" value="Thioredoxin-like_sf"/>
</dbReference>
<protein>
    <submittedName>
        <fullName evidence="4">Glutathione S-transferase</fullName>
    </submittedName>
</protein>
<evidence type="ECO:0000313" key="5">
    <source>
        <dbReference type="Proteomes" id="UP001299876"/>
    </source>
</evidence>